<keyword evidence="1" id="KW-1017">Isopeptide bond</keyword>
<dbReference type="PROSITE" id="PS50053">
    <property type="entry name" value="UBIQUITIN_2"/>
    <property type="match status" value="1"/>
</dbReference>
<sequence length="361" mass="39007">MPDQQVLAAVRVHVLQPEQEESARAVKPEPPSVLEVEVPVEGDAFSDLPAALKQQLQQRYPGMQVASMVWQPASVEELTPDTSFEWLARYAAGKVGGERGYTLYYHAQAEKVLVVHEGAPGPGGPHSMSHHKQVLRSARTVALLQHIQRLQGHPVTRLQGEVVVQQVQEPGAGEFDINIKSLTGKTVILHVSADTTVEEVKAMIQDKEGIPPDQQRLIFVGKQLEDGRTLVSYGINKAGCTLHLVLRLRGGMLHETSGRMDMAATASRQDWQLRVAVPGGRTRLVKVKDVAQEEQVGQELLARIRAALSSAAAPAAARAGIGRSNRGKRSAPAAQQPSGAPPSAADDAPVATRTRKRSRQA</sequence>
<dbReference type="PANTHER" id="PTHR10666">
    <property type="entry name" value="UBIQUITIN"/>
    <property type="match status" value="1"/>
</dbReference>
<evidence type="ECO:0000256" key="1">
    <source>
        <dbReference type="ARBA" id="ARBA00022499"/>
    </source>
</evidence>
<protein>
    <recommendedName>
        <fullName evidence="3">Ubiquitin-like domain-containing protein</fullName>
    </recommendedName>
</protein>
<dbReference type="AlphaFoldDB" id="A0A7S0R7M7"/>
<feature type="region of interest" description="Disordered" evidence="2">
    <location>
        <begin position="316"/>
        <end position="361"/>
    </location>
</feature>
<dbReference type="InterPro" id="IPR000626">
    <property type="entry name" value="Ubiquitin-like_dom"/>
</dbReference>
<dbReference type="SMART" id="SM00213">
    <property type="entry name" value="UBQ"/>
    <property type="match status" value="1"/>
</dbReference>
<name>A0A7S0R7M7_9CHLO</name>
<dbReference type="EMBL" id="HBFB01006254">
    <property type="protein sequence ID" value="CAD8669249.1"/>
    <property type="molecule type" value="Transcribed_RNA"/>
</dbReference>
<evidence type="ECO:0000313" key="4">
    <source>
        <dbReference type="EMBL" id="CAD8669249.1"/>
    </source>
</evidence>
<proteinExistence type="predicted"/>
<dbReference type="FunFam" id="3.10.20.90:FF:000160">
    <property type="entry name" value="Polyubiquitin-C"/>
    <property type="match status" value="1"/>
</dbReference>
<dbReference type="GO" id="GO:0003729">
    <property type="term" value="F:mRNA binding"/>
    <property type="evidence" value="ECO:0007669"/>
    <property type="project" value="UniProtKB-ARBA"/>
</dbReference>
<dbReference type="InterPro" id="IPR050158">
    <property type="entry name" value="Ubiquitin_ubiquitin-like"/>
</dbReference>
<feature type="domain" description="Ubiquitin-like" evidence="3">
    <location>
        <begin position="175"/>
        <end position="251"/>
    </location>
</feature>
<dbReference type="SUPFAM" id="SSF54236">
    <property type="entry name" value="Ubiquitin-like"/>
    <property type="match status" value="1"/>
</dbReference>
<organism evidence="4">
    <name type="scientific">Chlamydomonas leiostraca</name>
    <dbReference type="NCBI Taxonomy" id="1034604"/>
    <lineage>
        <taxon>Eukaryota</taxon>
        <taxon>Viridiplantae</taxon>
        <taxon>Chlorophyta</taxon>
        <taxon>core chlorophytes</taxon>
        <taxon>Chlorophyceae</taxon>
        <taxon>CS clade</taxon>
        <taxon>Chlamydomonadales</taxon>
        <taxon>Chlamydomonadaceae</taxon>
        <taxon>Chlamydomonas</taxon>
    </lineage>
</organism>
<dbReference type="Pfam" id="PF00240">
    <property type="entry name" value="ubiquitin"/>
    <property type="match status" value="1"/>
</dbReference>
<feature type="compositionally biased region" description="Low complexity" evidence="2">
    <location>
        <begin position="331"/>
        <end position="351"/>
    </location>
</feature>
<gene>
    <name evidence="4" type="ORF">CLEI1391_LOCUS3492</name>
</gene>
<evidence type="ECO:0000256" key="2">
    <source>
        <dbReference type="SAM" id="MobiDB-lite"/>
    </source>
</evidence>
<reference evidence="4" key="1">
    <citation type="submission" date="2021-01" db="EMBL/GenBank/DDBJ databases">
        <authorList>
            <person name="Corre E."/>
            <person name="Pelletier E."/>
            <person name="Niang G."/>
            <person name="Scheremetjew M."/>
            <person name="Finn R."/>
            <person name="Kale V."/>
            <person name="Holt S."/>
            <person name="Cochrane G."/>
            <person name="Meng A."/>
            <person name="Brown T."/>
            <person name="Cohen L."/>
        </authorList>
    </citation>
    <scope>NUCLEOTIDE SEQUENCE</scope>
    <source>
        <strain evidence="4">SAG 11-49</strain>
    </source>
</reference>
<dbReference type="PROSITE" id="PS00299">
    <property type="entry name" value="UBIQUITIN_1"/>
    <property type="match status" value="1"/>
</dbReference>
<dbReference type="InterPro" id="IPR019954">
    <property type="entry name" value="Ubiquitin_CS"/>
</dbReference>
<dbReference type="InterPro" id="IPR019956">
    <property type="entry name" value="Ubiquitin_dom"/>
</dbReference>
<dbReference type="PRINTS" id="PR00348">
    <property type="entry name" value="UBIQUITIN"/>
</dbReference>
<dbReference type="InterPro" id="IPR029071">
    <property type="entry name" value="Ubiquitin-like_domsf"/>
</dbReference>
<dbReference type="Gene3D" id="3.10.20.90">
    <property type="entry name" value="Phosphatidylinositol 3-kinase Catalytic Subunit, Chain A, domain 1"/>
    <property type="match status" value="1"/>
</dbReference>
<evidence type="ECO:0000259" key="3">
    <source>
        <dbReference type="PROSITE" id="PS50053"/>
    </source>
</evidence>
<accession>A0A7S0R7M7</accession>